<accession>U5WZQ9</accession>
<dbReference type="SUPFAM" id="SSF158745">
    <property type="entry name" value="LanC-like"/>
    <property type="match status" value="1"/>
</dbReference>
<protein>
    <recommendedName>
        <fullName evidence="2">Lantibiotic biosynthesis protein dehydration domain-containing protein</fullName>
    </recommendedName>
</protein>
<dbReference type="OrthoDB" id="9148343at2"/>
<dbReference type="GO" id="GO:0046872">
    <property type="term" value="F:metal ion binding"/>
    <property type="evidence" value="ECO:0007669"/>
    <property type="project" value="UniProtKB-KW"/>
</dbReference>
<proteinExistence type="predicted"/>
<feature type="binding site" evidence="1">
    <location>
        <position position="923"/>
    </location>
    <ligand>
        <name>Zn(2+)</name>
        <dbReference type="ChEBI" id="CHEBI:29105"/>
    </ligand>
</feature>
<dbReference type="Pfam" id="PF13575">
    <property type="entry name" value="DUF4135"/>
    <property type="match status" value="1"/>
</dbReference>
<dbReference type="HOGENOM" id="CLU_009398_0_0_11"/>
<dbReference type="GO" id="GO:0031179">
    <property type="term" value="P:peptide modification"/>
    <property type="evidence" value="ECO:0007669"/>
    <property type="project" value="InterPro"/>
</dbReference>
<dbReference type="KEGG" id="mkn:MKAN_24135"/>
<dbReference type="PRINTS" id="PR01950">
    <property type="entry name" value="LANCSUPER"/>
</dbReference>
<dbReference type="InterPro" id="IPR017146">
    <property type="entry name" value="Lanti_2_LanM"/>
</dbReference>
<keyword evidence="1" id="KW-0862">Zinc</keyword>
<name>U5WZQ9_MYCKA</name>
<dbReference type="NCBIfam" id="TIGR03897">
    <property type="entry name" value="lanti_2_LanM"/>
    <property type="match status" value="1"/>
</dbReference>
<dbReference type="RefSeq" id="WP_023372291.1">
    <property type="nucleotide sequence ID" value="NC_022663.1"/>
</dbReference>
<dbReference type="InterPro" id="IPR012341">
    <property type="entry name" value="6hp_glycosidase-like_sf"/>
</dbReference>
<evidence type="ECO:0000313" key="4">
    <source>
        <dbReference type="Proteomes" id="UP000017786"/>
    </source>
</evidence>
<sequence length="1053" mass="113052">MDAFFERVLVGAASVDELLSRDFESVPGQKSDADRAGRRLAAWCRSCASGDWRQFARRLDRDGWDFALVLERFAGVRRVSSAPVPGWLQDAVWIEAALRGVDAGGGGGLGCAFEQLLMPVVVQAEARLWSAVAAPVAGLFGEGGRASLRRALVEQLSQLCAPALYALFDTARAGSLSYGQFVVDMRGQGFRRLFEAKPVLLRLMAVVTRQWIDASAELVVRLGADSAVIGAELLGAPEAGRVARVEGGLGDLHNGGRSVHVVVFEDGTRIVYKPKDLRVDVAWCALVERLNAVAPVRLRAVRALARDGYGWTEFVEHAPCADDRDVQTYFTRAGAWLALFYCFAAGDMHQENIIAAGAHPVPIDIETILQATIDRPDAGDPESDAHRAAVETIANSVMMVRLIPSYLRYPDNEVGAIGGLLSDWAPAEGIRWTDVNTDAMRPARPRETDSTTPNLPHLAGRYAKFADHVEAFVEGFRAYAGFLAEWRADAATGGLFEGFVGLPVRKLLRPTRFYAMLLQRLKDPRRMDDGVIWSAQADFVARLSDWDKDIDPQSPLVRAERSALLALNTPYFVMPSDTTDIRDVTGISVHATGVSGMGHALALAGGLDGAGIEWQVTIIRQNMESFARGRISAEAVGPEPTESPDVDGVPTTEMFRCEADRIAEDLSRYAIRRGRSAAWIALDWLGDSELFQLICLGPGLYNGVSGIGVFLAAHAAVTGCARSGELALAGLAHVRKELNSGNAARFARSLGVGAGGGLGSVIYSFAVMSACLRDDGLLADAQVAAALLTDDLIAADNQLDVIGGSAGAVLGLLRLYRDTGSRDLLDRAARCGEHLLRQPRIGSAGRRSWSGQGSGSLDLNGISHGAAGYAYALASLAEATGIDEFADAAAECIAFENANFDPHRHAWADLDSNGEKVWPCKWCHGSPGIGLARIAMAGLRRTDTALLYNDVTHALTAVENSWAGIRRDTLCCGTLGSVEFLSEAGTVLGRDELRDLAARHLAGVISAAATRGDYRWSGGTRRFNPGMFQGLAGVGYTLLRRIDDSLPNVLVWE</sequence>
<dbReference type="InterPro" id="IPR007822">
    <property type="entry name" value="LANC-like"/>
</dbReference>
<evidence type="ECO:0000313" key="3">
    <source>
        <dbReference type="EMBL" id="AGZ54447.1"/>
    </source>
</evidence>
<dbReference type="GO" id="GO:0005975">
    <property type="term" value="P:carbohydrate metabolic process"/>
    <property type="evidence" value="ECO:0007669"/>
    <property type="project" value="InterPro"/>
</dbReference>
<dbReference type="CDD" id="cd04792">
    <property type="entry name" value="LanM-like"/>
    <property type="match status" value="1"/>
</dbReference>
<dbReference type="Gene3D" id="1.50.10.10">
    <property type="match status" value="1"/>
</dbReference>
<dbReference type="AlphaFoldDB" id="U5WZQ9"/>
<dbReference type="Pfam" id="PF05147">
    <property type="entry name" value="LANC_like"/>
    <property type="match status" value="1"/>
</dbReference>
<dbReference type="eggNOG" id="COG4403">
    <property type="taxonomic scope" value="Bacteria"/>
</dbReference>
<feature type="binding site" evidence="1">
    <location>
        <position position="971"/>
    </location>
    <ligand>
        <name>Zn(2+)</name>
        <dbReference type="ChEBI" id="CHEBI:29105"/>
    </ligand>
</feature>
<evidence type="ECO:0000256" key="1">
    <source>
        <dbReference type="PIRSR" id="PIRSR607822-1"/>
    </source>
</evidence>
<feature type="domain" description="Lantibiotic biosynthesis protein dehydration" evidence="2">
    <location>
        <begin position="198"/>
        <end position="573"/>
    </location>
</feature>
<dbReference type="InterPro" id="IPR025410">
    <property type="entry name" value="Lant_dehyd"/>
</dbReference>
<dbReference type="GeneID" id="29697751"/>
<evidence type="ECO:0000259" key="2">
    <source>
        <dbReference type="Pfam" id="PF13575"/>
    </source>
</evidence>
<gene>
    <name evidence="3" type="ORF">MKAN_24135</name>
</gene>
<dbReference type="Proteomes" id="UP000017786">
    <property type="component" value="Chromosome"/>
</dbReference>
<dbReference type="PIRSF" id="PIRSF037228">
    <property type="entry name" value="Lant_mod_RumM"/>
    <property type="match status" value="1"/>
</dbReference>
<dbReference type="EMBL" id="CP006835">
    <property type="protein sequence ID" value="AGZ54447.1"/>
    <property type="molecule type" value="Genomic_DNA"/>
</dbReference>
<organism evidence="3 4">
    <name type="scientific">Mycobacterium kansasii ATCC 12478</name>
    <dbReference type="NCBI Taxonomy" id="557599"/>
    <lineage>
        <taxon>Bacteria</taxon>
        <taxon>Bacillati</taxon>
        <taxon>Actinomycetota</taxon>
        <taxon>Actinomycetes</taxon>
        <taxon>Mycobacteriales</taxon>
        <taxon>Mycobacteriaceae</taxon>
        <taxon>Mycobacterium</taxon>
    </lineage>
</organism>
<reference evidence="3 4" key="1">
    <citation type="submission" date="2013-10" db="EMBL/GenBank/DDBJ databases">
        <title>Genome sequence of Mycobacterium kansasii.</title>
        <authorList>
            <consortium name="McGill University Mycobacterium genome consortium"/>
            <person name="Veyrier F.J."/>
            <person name="Behr M.A."/>
        </authorList>
    </citation>
    <scope>NUCLEOTIDE SEQUENCE [LARGE SCALE GENOMIC DNA]</scope>
    <source>
        <strain evidence="3 4">ATCC 12478</strain>
    </source>
</reference>
<dbReference type="SMART" id="SM01260">
    <property type="entry name" value="LANC_like"/>
    <property type="match status" value="1"/>
</dbReference>
<keyword evidence="1" id="KW-0479">Metal-binding</keyword>